<evidence type="ECO:0000313" key="3">
    <source>
        <dbReference type="WBParaSite" id="PEQ_0000144101-mRNA-1"/>
    </source>
</evidence>
<dbReference type="Pfam" id="PF05764">
    <property type="entry name" value="YL1"/>
    <property type="match status" value="1"/>
</dbReference>
<dbReference type="WBParaSite" id="PEQ_0000144101-mRNA-1">
    <property type="protein sequence ID" value="PEQ_0000144101-mRNA-1"/>
    <property type="gene ID" value="PEQ_0000144101"/>
</dbReference>
<reference evidence="3" key="1">
    <citation type="submission" date="2022-11" db="UniProtKB">
        <authorList>
            <consortium name="WormBaseParasite"/>
        </authorList>
    </citation>
    <scope>IDENTIFICATION</scope>
</reference>
<evidence type="ECO:0000259" key="1">
    <source>
        <dbReference type="Pfam" id="PF05764"/>
    </source>
</evidence>
<sequence>MFSLSYIIGLFSDFLQEPKLGGANKRSLLEKNKKWAQLLEEAKETERLNLASLQKYEQFELERKKKRERANVVR</sequence>
<dbReference type="InterPro" id="IPR046757">
    <property type="entry name" value="YL1_N"/>
</dbReference>
<evidence type="ECO:0000313" key="2">
    <source>
        <dbReference type="Proteomes" id="UP000887564"/>
    </source>
</evidence>
<feature type="domain" description="Vps72/YL1 N-terminal" evidence="1">
    <location>
        <begin position="36"/>
        <end position="71"/>
    </location>
</feature>
<dbReference type="Proteomes" id="UP000887564">
    <property type="component" value="Unplaced"/>
</dbReference>
<dbReference type="AlphaFoldDB" id="A0A914R4R5"/>
<organism evidence="2 3">
    <name type="scientific">Parascaris equorum</name>
    <name type="common">Equine roundworm</name>
    <dbReference type="NCBI Taxonomy" id="6256"/>
    <lineage>
        <taxon>Eukaryota</taxon>
        <taxon>Metazoa</taxon>
        <taxon>Ecdysozoa</taxon>
        <taxon>Nematoda</taxon>
        <taxon>Chromadorea</taxon>
        <taxon>Rhabditida</taxon>
        <taxon>Spirurina</taxon>
        <taxon>Ascaridomorpha</taxon>
        <taxon>Ascaridoidea</taxon>
        <taxon>Ascarididae</taxon>
        <taxon>Parascaris</taxon>
    </lineage>
</organism>
<accession>A0A914R4R5</accession>
<proteinExistence type="predicted"/>
<keyword evidence="2" id="KW-1185">Reference proteome</keyword>
<protein>
    <submittedName>
        <fullName evidence="3">Vps72/YL1 N-terminal domain-containing protein</fullName>
    </submittedName>
</protein>
<name>A0A914R4R5_PAREQ</name>